<dbReference type="Gene3D" id="3.40.630.30">
    <property type="match status" value="1"/>
</dbReference>
<dbReference type="RefSeq" id="WP_095268505.1">
    <property type="nucleotide sequence ID" value="NZ_NPBH01000010.1"/>
</dbReference>
<comment type="similarity">
    <text evidence="3">Belongs to the acetyltransferase family. RimJ subfamily.</text>
</comment>
<dbReference type="InterPro" id="IPR051531">
    <property type="entry name" value="N-acetyltransferase"/>
</dbReference>
<dbReference type="Proteomes" id="UP000216475">
    <property type="component" value="Unassembled WGS sequence"/>
</dbReference>
<dbReference type="InterPro" id="IPR016181">
    <property type="entry name" value="Acyl_CoA_acyltransferase"/>
</dbReference>
<dbReference type="GO" id="GO:0005737">
    <property type="term" value="C:cytoplasm"/>
    <property type="evidence" value="ECO:0007669"/>
    <property type="project" value="TreeGrafter"/>
</dbReference>
<name>A0A268HGW5_9BACI</name>
<dbReference type="InterPro" id="IPR000182">
    <property type="entry name" value="GNAT_dom"/>
</dbReference>
<comment type="caution">
    <text evidence="5">The sequence shown here is derived from an EMBL/GenBank/DDBJ whole genome shotgun (WGS) entry which is preliminary data.</text>
</comment>
<gene>
    <name evidence="5" type="ORF">CHI12_02155</name>
</gene>
<keyword evidence="1 5" id="KW-0808">Transferase</keyword>
<protein>
    <submittedName>
        <fullName evidence="5">GNAT family N-acetyltransferase</fullName>
    </submittedName>
</protein>
<evidence type="ECO:0000259" key="4">
    <source>
        <dbReference type="PROSITE" id="PS51186"/>
    </source>
</evidence>
<evidence type="ECO:0000256" key="3">
    <source>
        <dbReference type="ARBA" id="ARBA00038502"/>
    </source>
</evidence>
<reference evidence="5 6" key="1">
    <citation type="submission" date="2017-07" db="EMBL/GenBank/DDBJ databases">
        <title>Isolation and whole genome analysis of endospore-forming bacteria from heroin.</title>
        <authorList>
            <person name="Kalinowski J."/>
            <person name="Ahrens B."/>
            <person name="Al-Dilaimi A."/>
            <person name="Winkler A."/>
            <person name="Wibberg D."/>
            <person name="Schleenbecker U."/>
            <person name="Ruckert C."/>
            <person name="Wolfel R."/>
            <person name="Grass G."/>
        </authorList>
    </citation>
    <scope>NUCLEOTIDE SEQUENCE [LARGE SCALE GENOMIC DNA]</scope>
    <source>
        <strain evidence="5 6">7509</strain>
    </source>
</reference>
<evidence type="ECO:0000313" key="5">
    <source>
        <dbReference type="EMBL" id="PAE09116.1"/>
    </source>
</evidence>
<dbReference type="EMBL" id="NPBH01000010">
    <property type="protein sequence ID" value="PAE09116.1"/>
    <property type="molecule type" value="Genomic_DNA"/>
</dbReference>
<evidence type="ECO:0000256" key="2">
    <source>
        <dbReference type="ARBA" id="ARBA00023315"/>
    </source>
</evidence>
<dbReference type="PROSITE" id="PS51186">
    <property type="entry name" value="GNAT"/>
    <property type="match status" value="1"/>
</dbReference>
<evidence type="ECO:0000313" key="6">
    <source>
        <dbReference type="Proteomes" id="UP000216475"/>
    </source>
</evidence>
<dbReference type="AlphaFoldDB" id="A0A268HGW5"/>
<dbReference type="SUPFAM" id="SSF55729">
    <property type="entry name" value="Acyl-CoA N-acyltransferases (Nat)"/>
    <property type="match status" value="1"/>
</dbReference>
<dbReference type="GO" id="GO:0008999">
    <property type="term" value="F:protein-N-terminal-alanine acetyltransferase activity"/>
    <property type="evidence" value="ECO:0007669"/>
    <property type="project" value="TreeGrafter"/>
</dbReference>
<dbReference type="Pfam" id="PF13302">
    <property type="entry name" value="Acetyltransf_3"/>
    <property type="match status" value="1"/>
</dbReference>
<keyword evidence="2" id="KW-0012">Acyltransferase</keyword>
<feature type="domain" description="N-acetyltransferase" evidence="4">
    <location>
        <begin position="14"/>
        <end position="185"/>
    </location>
</feature>
<dbReference type="PANTHER" id="PTHR43792">
    <property type="entry name" value="GNAT FAMILY, PUTATIVE (AFU_ORTHOLOGUE AFUA_3G00765)-RELATED-RELATED"/>
    <property type="match status" value="1"/>
</dbReference>
<organism evidence="5 6">
    <name type="scientific">Terribacillus saccharophilus</name>
    <dbReference type="NCBI Taxonomy" id="361277"/>
    <lineage>
        <taxon>Bacteria</taxon>
        <taxon>Bacillati</taxon>
        <taxon>Bacillota</taxon>
        <taxon>Bacilli</taxon>
        <taxon>Bacillales</taxon>
        <taxon>Bacillaceae</taxon>
        <taxon>Terribacillus</taxon>
    </lineage>
</organism>
<dbReference type="PANTHER" id="PTHR43792:SF8">
    <property type="entry name" value="[RIBOSOMAL PROTEIN US5]-ALANINE N-ACETYLTRANSFERASE"/>
    <property type="match status" value="1"/>
</dbReference>
<accession>A0A268HGW5</accession>
<evidence type="ECO:0000256" key="1">
    <source>
        <dbReference type="ARBA" id="ARBA00022679"/>
    </source>
</evidence>
<proteinExistence type="inferred from homology"/>
<sequence length="186" mass="21303">MVLVFKYEACANGVLVRPLRKEDYTKWFSGFSRRKLSQHTHDPGLLDMTDCTDSWFAALVDKHQQLAAEDKAYIFAVFRVADGAHLGMIDFSTLARDHFQWGRIGYTIHNQYWGKGYGKAAVRLALDAAISQLHYQRIEAHINLDNPQSIALAKSVGMHYECIRKGFIFENGQWTDHLVFIHSAQK</sequence>